<organism evidence="3 4">
    <name type="scientific">Thalassotalea profundi</name>
    <dbReference type="NCBI Taxonomy" id="2036687"/>
    <lineage>
        <taxon>Bacteria</taxon>
        <taxon>Pseudomonadati</taxon>
        <taxon>Pseudomonadota</taxon>
        <taxon>Gammaproteobacteria</taxon>
        <taxon>Alteromonadales</taxon>
        <taxon>Colwelliaceae</taxon>
        <taxon>Thalassotalea</taxon>
    </lineage>
</organism>
<feature type="region of interest" description="Disordered" evidence="1">
    <location>
        <begin position="426"/>
        <end position="447"/>
    </location>
</feature>
<protein>
    <recommendedName>
        <fullName evidence="2">GYF domain-containing protein</fullName>
    </recommendedName>
</protein>
<evidence type="ECO:0000256" key="1">
    <source>
        <dbReference type="SAM" id="MobiDB-lite"/>
    </source>
</evidence>
<dbReference type="EMBL" id="BNAH01000001">
    <property type="protein sequence ID" value="GHE79076.1"/>
    <property type="molecule type" value="Genomic_DNA"/>
</dbReference>
<keyword evidence="4" id="KW-1185">Reference proteome</keyword>
<dbReference type="Pfam" id="PF14237">
    <property type="entry name" value="GYF_2"/>
    <property type="match status" value="1"/>
</dbReference>
<dbReference type="RefSeq" id="WP_189376375.1">
    <property type="nucleotide sequence ID" value="NZ_BNAH01000001.1"/>
</dbReference>
<dbReference type="Proteomes" id="UP000626370">
    <property type="component" value="Unassembled WGS sequence"/>
</dbReference>
<feature type="domain" description="GYF" evidence="2">
    <location>
        <begin position="4"/>
        <end position="50"/>
    </location>
</feature>
<gene>
    <name evidence="3" type="ORF">GCM10011501_03760</name>
</gene>
<evidence type="ECO:0000313" key="4">
    <source>
        <dbReference type="Proteomes" id="UP000626370"/>
    </source>
</evidence>
<comment type="caution">
    <text evidence="3">The sequence shown here is derived from an EMBL/GenBank/DDBJ whole genome shotgun (WGS) entry which is preliminary data.</text>
</comment>
<name>A0ABQ3II77_9GAMM</name>
<accession>A0ABQ3II77</accession>
<dbReference type="InterPro" id="IPR025640">
    <property type="entry name" value="GYF_2"/>
</dbReference>
<evidence type="ECO:0000313" key="3">
    <source>
        <dbReference type="EMBL" id="GHE79076.1"/>
    </source>
</evidence>
<evidence type="ECO:0000259" key="2">
    <source>
        <dbReference type="Pfam" id="PF14237"/>
    </source>
</evidence>
<reference evidence="4" key="1">
    <citation type="journal article" date="2019" name="Int. J. Syst. Evol. Microbiol.">
        <title>The Global Catalogue of Microorganisms (GCM) 10K type strain sequencing project: providing services to taxonomists for standard genome sequencing and annotation.</title>
        <authorList>
            <consortium name="The Broad Institute Genomics Platform"/>
            <consortium name="The Broad Institute Genome Sequencing Center for Infectious Disease"/>
            <person name="Wu L."/>
            <person name="Ma J."/>
        </authorList>
    </citation>
    <scope>NUCLEOTIDE SEQUENCE [LARGE SCALE GENOMIC DNA]</scope>
    <source>
        <strain evidence="4">CGMCC 1.15922</strain>
    </source>
</reference>
<sequence length="447" mass="50107">MKKWYFSNNGEISGPLDLTSARKIVEKNADLYGWHPSFSTWKPVRVIGEFSELIKTNLVTNQVPKEIINEFNNTKIALSEKLSLVAESIKETEMLKAKLKKKISLYKHLTEDLSDDFKSAIISIEQQYSSFNKRLLNLQDAANIAKNEIEEVTQKFKEQLYNKQDNIDVPSDLSGNVRKISTSVENMQQSSSDFVDDVETVIDIDADFDLVDESVHLIEDEATEKSVSDKYNTKIQIVDDKVTEAKPVKAATDEEVPKKIKKISTVADNSTINATAAKVSNAEVVEKPEAPIKRMVIGTKAPEIIRQPIKISTQENPNEDKDTSQESVKAKIDDVNSANENSNLQNTDASINQIKNLENTEEQTKKGLAGVKGMFKSVFKSQVPAPKLSAQLKMSEAIKETDKQEAKLSANDESGAVVELKKAVNESEVTNADEDDTKKVRRRRRRR</sequence>
<proteinExistence type="predicted"/>